<keyword evidence="3 4" id="KW-0732">Signal</keyword>
<evidence type="ECO:0000256" key="4">
    <source>
        <dbReference type="SAM" id="SignalP"/>
    </source>
</evidence>
<name>A0A0P1F1Z4_9RHOB</name>
<dbReference type="InterPro" id="IPR030678">
    <property type="entry name" value="Peptide/Ni-bd"/>
</dbReference>
<dbReference type="Proteomes" id="UP000050783">
    <property type="component" value="Unassembled WGS sequence"/>
</dbReference>
<dbReference type="Gene3D" id="3.40.190.10">
    <property type="entry name" value="Periplasmic binding protein-like II"/>
    <property type="match status" value="1"/>
</dbReference>
<dbReference type="STRING" id="81569.RUM4293_04013"/>
<dbReference type="GO" id="GO:1904680">
    <property type="term" value="F:peptide transmembrane transporter activity"/>
    <property type="evidence" value="ECO:0007669"/>
    <property type="project" value="TreeGrafter"/>
</dbReference>
<protein>
    <submittedName>
        <fullName evidence="6">Glutathione-binding protein GsiB</fullName>
    </submittedName>
</protein>
<proteinExistence type="inferred from homology"/>
<evidence type="ECO:0000313" key="7">
    <source>
        <dbReference type="Proteomes" id="UP000050783"/>
    </source>
</evidence>
<dbReference type="GO" id="GO:0043190">
    <property type="term" value="C:ATP-binding cassette (ABC) transporter complex"/>
    <property type="evidence" value="ECO:0007669"/>
    <property type="project" value="InterPro"/>
</dbReference>
<dbReference type="EMBL" id="CYPU01000071">
    <property type="protein sequence ID" value="CUH49707.1"/>
    <property type="molecule type" value="Genomic_DNA"/>
</dbReference>
<dbReference type="PANTHER" id="PTHR30290">
    <property type="entry name" value="PERIPLASMIC BINDING COMPONENT OF ABC TRANSPORTER"/>
    <property type="match status" value="1"/>
</dbReference>
<evidence type="ECO:0000259" key="5">
    <source>
        <dbReference type="Pfam" id="PF00496"/>
    </source>
</evidence>
<dbReference type="GO" id="GO:0015833">
    <property type="term" value="P:peptide transport"/>
    <property type="evidence" value="ECO:0007669"/>
    <property type="project" value="TreeGrafter"/>
</dbReference>
<accession>A0A0P1F1Z4</accession>
<dbReference type="InterPro" id="IPR000914">
    <property type="entry name" value="SBP_5_dom"/>
</dbReference>
<sequence length="495" mass="53938">MTKQTFRSFASVLAVSASLFGTQVFAKSDITIALQLEPPHLDPTSAAAQAIDSVVYTNIFEGLTRFMGDGSVVPGLAESWEISEDGKVYTFKLHDGVTFHDGTTMDAEDVKFSLDRARSEDSANAQKALFAGIENIEVVDPLTVKVTLSEPNGNFLFNLAWGDAVIVAPESIEGIKTNPVGTGAFTFGEWMQGDSITLNRNPDYWGDQPSLETATFKFISDPTAAFAAMMAEDIDVFDNFPAPENLPQFEADPRFQVLVGSTEGETILSTNNKMPPFDDIQVRQALAHAIDRQAIIDGAMFGYGTPIGTHFAPHNPAYVDLTGNSAYDPQKAAKMLADAGYADGFETTLHLPPPSYARRGGEIVAAQLAEVGITANIVNVEWAQWLESVFKGKDFGLTIVSHTEPMDIGIYARPDYYFQYDSTDFQALMDTLNSTTDPEERTRLLGEAQRLIADDYVNGYLFQLAKLGVAKAGVRGLWENAPTAAIDLTQISWSE</sequence>
<evidence type="ECO:0000313" key="6">
    <source>
        <dbReference type="EMBL" id="CUH49707.1"/>
    </source>
</evidence>
<feature type="chain" id="PRO_5006062180" evidence="4">
    <location>
        <begin position="27"/>
        <end position="495"/>
    </location>
</feature>
<dbReference type="InterPro" id="IPR039424">
    <property type="entry name" value="SBP_5"/>
</dbReference>
<evidence type="ECO:0000256" key="2">
    <source>
        <dbReference type="ARBA" id="ARBA00005695"/>
    </source>
</evidence>
<dbReference type="GO" id="GO:0030288">
    <property type="term" value="C:outer membrane-bounded periplasmic space"/>
    <property type="evidence" value="ECO:0007669"/>
    <property type="project" value="UniProtKB-ARBA"/>
</dbReference>
<dbReference type="Pfam" id="PF00496">
    <property type="entry name" value="SBP_bac_5"/>
    <property type="match status" value="1"/>
</dbReference>
<evidence type="ECO:0000256" key="3">
    <source>
        <dbReference type="ARBA" id="ARBA00022729"/>
    </source>
</evidence>
<feature type="signal peptide" evidence="4">
    <location>
        <begin position="1"/>
        <end position="26"/>
    </location>
</feature>
<dbReference type="CDD" id="cd08494">
    <property type="entry name" value="PBP2_NikA_DppA_OppA_like_6"/>
    <property type="match status" value="1"/>
</dbReference>
<dbReference type="SUPFAM" id="SSF53850">
    <property type="entry name" value="Periplasmic binding protein-like II"/>
    <property type="match status" value="1"/>
</dbReference>
<comment type="similarity">
    <text evidence="2">Belongs to the bacterial solute-binding protein 5 family.</text>
</comment>
<feature type="domain" description="Solute-binding protein family 5" evidence="5">
    <location>
        <begin position="72"/>
        <end position="400"/>
    </location>
</feature>
<dbReference type="PIRSF" id="PIRSF002741">
    <property type="entry name" value="MppA"/>
    <property type="match status" value="1"/>
</dbReference>
<dbReference type="OrthoDB" id="9803988at2"/>
<dbReference type="Gene3D" id="3.10.105.10">
    <property type="entry name" value="Dipeptide-binding Protein, Domain 3"/>
    <property type="match status" value="1"/>
</dbReference>
<evidence type="ECO:0000256" key="1">
    <source>
        <dbReference type="ARBA" id="ARBA00004418"/>
    </source>
</evidence>
<dbReference type="GeneID" id="55495043"/>
<dbReference type="AlphaFoldDB" id="A0A0P1F1Z4"/>
<gene>
    <name evidence="6" type="primary">gsiB_4</name>
    <name evidence="6" type="ORF">RUA4292_03904</name>
</gene>
<dbReference type="RefSeq" id="WP_058279089.1">
    <property type="nucleotide sequence ID" value="NZ_CYPU01000071.1"/>
</dbReference>
<dbReference type="PANTHER" id="PTHR30290:SF38">
    <property type="entry name" value="D,D-DIPEPTIDE-BINDING PERIPLASMIC PROTEIN DDPA-RELATED"/>
    <property type="match status" value="1"/>
</dbReference>
<reference evidence="6 7" key="1">
    <citation type="submission" date="2015-09" db="EMBL/GenBank/DDBJ databases">
        <authorList>
            <consortium name="Swine Surveillance"/>
        </authorList>
    </citation>
    <scope>NUCLEOTIDE SEQUENCE [LARGE SCALE GENOMIC DNA]</scope>
    <source>
        <strain evidence="6 7">CECT 4292</strain>
    </source>
</reference>
<organism evidence="6 7">
    <name type="scientific">Ruegeria atlantica</name>
    <dbReference type="NCBI Taxonomy" id="81569"/>
    <lineage>
        <taxon>Bacteria</taxon>
        <taxon>Pseudomonadati</taxon>
        <taxon>Pseudomonadota</taxon>
        <taxon>Alphaproteobacteria</taxon>
        <taxon>Rhodobacterales</taxon>
        <taxon>Roseobacteraceae</taxon>
        <taxon>Ruegeria</taxon>
    </lineage>
</organism>
<comment type="subcellular location">
    <subcellularLocation>
        <location evidence="1">Periplasm</location>
    </subcellularLocation>
</comment>